<keyword evidence="3" id="KW-1185">Reference proteome</keyword>
<reference evidence="2 3" key="1">
    <citation type="submission" date="2015-08" db="EMBL/GenBank/DDBJ databases">
        <authorList>
            <person name="Babu N.S."/>
            <person name="Beckwith C.J."/>
            <person name="Beseler K.G."/>
            <person name="Brison A."/>
            <person name="Carone J.V."/>
            <person name="Caskin T.P."/>
            <person name="Diamond M."/>
            <person name="Durham M.E."/>
            <person name="Foxe J.M."/>
            <person name="Go M."/>
            <person name="Henderson B.A."/>
            <person name="Jones I.B."/>
            <person name="McGettigan J.A."/>
            <person name="Micheletti S.J."/>
            <person name="Nasrallah M.E."/>
            <person name="Ortiz D."/>
            <person name="Piller C.R."/>
            <person name="Privatt S.R."/>
            <person name="Schneider S.L."/>
            <person name="Sharp S."/>
            <person name="Smith T.C."/>
            <person name="Stanton J.D."/>
            <person name="Ullery H.E."/>
            <person name="Wilson R.J."/>
            <person name="Serrano M.G."/>
            <person name="Buck G."/>
            <person name="Lee V."/>
            <person name="Wang Y."/>
            <person name="Carvalho R."/>
            <person name="Voegtly L."/>
            <person name="Shi R."/>
            <person name="Duckworth R."/>
            <person name="Johnson A."/>
            <person name="Loviza R."/>
            <person name="Walstead R."/>
            <person name="Shah Z."/>
            <person name="Kiflezghi M."/>
            <person name="Wade K."/>
            <person name="Ball S.L."/>
            <person name="Bradley K.W."/>
            <person name="Asai D.J."/>
            <person name="Bowman C.A."/>
            <person name="Russell D.A."/>
            <person name="Pope W.H."/>
            <person name="Jacobs-Sera D."/>
            <person name="Hendrix R.W."/>
            <person name="Hatfull G.F."/>
        </authorList>
    </citation>
    <scope>NUCLEOTIDE SEQUENCE [LARGE SCALE GENOMIC DNA]</scope>
    <source>
        <strain evidence="2 3">DSM 27648</strain>
    </source>
</reference>
<sequence>MTPRKTKEEARMAEERERDTAARERSQRRLDCRLKCGANSSCMDHCNQYGY</sequence>
<dbReference type="STRING" id="1391654.AKJ09_05771"/>
<evidence type="ECO:0000313" key="3">
    <source>
        <dbReference type="Proteomes" id="UP000064967"/>
    </source>
</evidence>
<gene>
    <name evidence="2" type="ORF">AKJ09_05771</name>
</gene>
<organism evidence="2 3">
    <name type="scientific">Labilithrix luteola</name>
    <dbReference type="NCBI Taxonomy" id="1391654"/>
    <lineage>
        <taxon>Bacteria</taxon>
        <taxon>Pseudomonadati</taxon>
        <taxon>Myxococcota</taxon>
        <taxon>Polyangia</taxon>
        <taxon>Polyangiales</taxon>
        <taxon>Labilitrichaceae</taxon>
        <taxon>Labilithrix</taxon>
    </lineage>
</organism>
<dbReference type="AlphaFoldDB" id="A0A0K1Q033"/>
<feature type="region of interest" description="Disordered" evidence="1">
    <location>
        <begin position="1"/>
        <end position="27"/>
    </location>
</feature>
<proteinExistence type="predicted"/>
<evidence type="ECO:0000256" key="1">
    <source>
        <dbReference type="SAM" id="MobiDB-lite"/>
    </source>
</evidence>
<evidence type="ECO:0000313" key="2">
    <source>
        <dbReference type="EMBL" id="AKU99107.1"/>
    </source>
</evidence>
<dbReference type="Proteomes" id="UP000064967">
    <property type="component" value="Chromosome"/>
</dbReference>
<protein>
    <submittedName>
        <fullName evidence="2">Uncharacterized protein</fullName>
    </submittedName>
</protein>
<accession>A0A0K1Q033</accession>
<dbReference type="EMBL" id="CP012333">
    <property type="protein sequence ID" value="AKU99107.1"/>
    <property type="molecule type" value="Genomic_DNA"/>
</dbReference>
<name>A0A0K1Q033_9BACT</name>
<dbReference type="KEGG" id="llu:AKJ09_05771"/>